<protein>
    <submittedName>
        <fullName evidence="2">Uncharacterized protein</fullName>
    </submittedName>
</protein>
<keyword evidence="1" id="KW-0812">Transmembrane</keyword>
<evidence type="ECO:0000313" key="2">
    <source>
        <dbReference type="EMBL" id="MCY0095046.1"/>
    </source>
</evidence>
<dbReference type="Proteomes" id="UP001081283">
    <property type="component" value="Unassembled WGS sequence"/>
</dbReference>
<reference evidence="2" key="1">
    <citation type="submission" date="2022-10" db="EMBL/GenBank/DDBJ databases">
        <title>Hoeflea sp. J2-29, isolated from marine algae.</title>
        <authorList>
            <person name="Kristyanto S."/>
            <person name="Kim J.M."/>
            <person name="Jeon C.O."/>
        </authorList>
    </citation>
    <scope>NUCLEOTIDE SEQUENCE</scope>
    <source>
        <strain evidence="2">J2-29</strain>
    </source>
</reference>
<comment type="caution">
    <text evidence="2">The sequence shown here is derived from an EMBL/GenBank/DDBJ whole genome shotgun (WGS) entry which is preliminary data.</text>
</comment>
<name>A0ABT3YGP8_9HYPH</name>
<evidence type="ECO:0000256" key="1">
    <source>
        <dbReference type="SAM" id="Phobius"/>
    </source>
</evidence>
<keyword evidence="1" id="KW-0472">Membrane</keyword>
<dbReference type="RefSeq" id="WP_267612948.1">
    <property type="nucleotide sequence ID" value="NZ_JAOVZQ010000001.1"/>
</dbReference>
<feature type="transmembrane region" description="Helical" evidence="1">
    <location>
        <begin position="5"/>
        <end position="23"/>
    </location>
</feature>
<feature type="transmembrane region" description="Helical" evidence="1">
    <location>
        <begin position="35"/>
        <end position="61"/>
    </location>
</feature>
<sequence length="63" mass="6952">MKTFAIILALVSIAGLMFGWWGIETVAGRRHFDEMAGMIPFFAGIASVALLLVAAVLYYFARR</sequence>
<proteinExistence type="predicted"/>
<keyword evidence="1" id="KW-1133">Transmembrane helix</keyword>
<evidence type="ECO:0000313" key="3">
    <source>
        <dbReference type="Proteomes" id="UP001081283"/>
    </source>
</evidence>
<keyword evidence="3" id="KW-1185">Reference proteome</keyword>
<organism evidence="2 3">
    <name type="scientific">Hoeflea ulvae</name>
    <dbReference type="NCBI Taxonomy" id="2983764"/>
    <lineage>
        <taxon>Bacteria</taxon>
        <taxon>Pseudomonadati</taxon>
        <taxon>Pseudomonadota</taxon>
        <taxon>Alphaproteobacteria</taxon>
        <taxon>Hyphomicrobiales</taxon>
        <taxon>Rhizobiaceae</taxon>
        <taxon>Hoeflea</taxon>
    </lineage>
</organism>
<gene>
    <name evidence="2" type="ORF">OEG82_13575</name>
</gene>
<accession>A0ABT3YGP8</accession>
<dbReference type="EMBL" id="JAOVZQ010000001">
    <property type="protein sequence ID" value="MCY0095046.1"/>
    <property type="molecule type" value="Genomic_DNA"/>
</dbReference>